<dbReference type="InterPro" id="IPR007895">
    <property type="entry name" value="MASE1"/>
</dbReference>
<feature type="transmembrane region" description="Helical" evidence="7">
    <location>
        <begin position="205"/>
        <end position="224"/>
    </location>
</feature>
<dbReference type="GO" id="GO:0003824">
    <property type="term" value="F:catalytic activity"/>
    <property type="evidence" value="ECO:0007669"/>
    <property type="project" value="UniProtKB-ARBA"/>
</dbReference>
<feature type="domain" description="PAS" evidence="9">
    <location>
        <begin position="321"/>
        <end position="359"/>
    </location>
</feature>
<evidence type="ECO:0000256" key="3">
    <source>
        <dbReference type="ARBA" id="ARBA00022692"/>
    </source>
</evidence>
<evidence type="ECO:0000256" key="5">
    <source>
        <dbReference type="ARBA" id="ARBA00023136"/>
    </source>
</evidence>
<protein>
    <submittedName>
        <fullName evidence="12">PAS domain S-box/diguanylate cyclase with GGDEF domain</fullName>
    </submittedName>
</protein>
<keyword evidence="2" id="KW-1003">Cell membrane</keyword>
<dbReference type="FunFam" id="3.30.70.270:FF:000001">
    <property type="entry name" value="Diguanylate cyclase domain protein"/>
    <property type="match status" value="1"/>
</dbReference>
<feature type="signal peptide" evidence="8">
    <location>
        <begin position="1"/>
        <end position="23"/>
    </location>
</feature>
<dbReference type="InterPro" id="IPR052155">
    <property type="entry name" value="Biofilm_reg_signaling"/>
</dbReference>
<dbReference type="NCBIfam" id="TIGR00229">
    <property type="entry name" value="sensory_box"/>
    <property type="match status" value="1"/>
</dbReference>
<proteinExistence type="predicted"/>
<feature type="domain" description="GGDEF" evidence="11">
    <location>
        <begin position="479"/>
        <end position="612"/>
    </location>
</feature>
<dbReference type="KEGG" id="dfl:DFE_0045"/>
<dbReference type="SMART" id="SM00091">
    <property type="entry name" value="PAS"/>
    <property type="match status" value="1"/>
</dbReference>
<feature type="transmembrane region" description="Helical" evidence="7">
    <location>
        <begin position="146"/>
        <end position="168"/>
    </location>
</feature>
<dbReference type="InterPro" id="IPR035965">
    <property type="entry name" value="PAS-like_dom_sf"/>
</dbReference>
<evidence type="ECO:0000313" key="12">
    <source>
        <dbReference type="EMBL" id="BBD06771.1"/>
    </source>
</evidence>
<keyword evidence="8" id="KW-0732">Signal</keyword>
<feature type="transmembrane region" description="Helical" evidence="7">
    <location>
        <begin position="74"/>
        <end position="92"/>
    </location>
</feature>
<feature type="transmembrane region" description="Helical" evidence="7">
    <location>
        <begin position="230"/>
        <end position="248"/>
    </location>
</feature>
<keyword evidence="5 7" id="KW-0472">Membrane</keyword>
<evidence type="ECO:0000256" key="1">
    <source>
        <dbReference type="ARBA" id="ARBA00004651"/>
    </source>
</evidence>
<dbReference type="PROSITE" id="PS50113">
    <property type="entry name" value="PAC"/>
    <property type="match status" value="1"/>
</dbReference>
<dbReference type="CDD" id="cd00130">
    <property type="entry name" value="PAS"/>
    <property type="match status" value="1"/>
</dbReference>
<name>A0A2Z6AU67_9BACT</name>
<reference evidence="12 13" key="1">
    <citation type="journal article" date="2018" name="Sci. Adv.">
        <title>Multi-heme cytochromes provide a pathway for survival in energy-limited environments.</title>
        <authorList>
            <person name="Deng X."/>
            <person name="Dohmae N."/>
            <person name="Nealson K.H."/>
            <person name="Hashimoto K."/>
            <person name="Okamoto A."/>
        </authorList>
    </citation>
    <scope>NUCLEOTIDE SEQUENCE [LARGE SCALE GENOMIC DNA]</scope>
    <source>
        <strain evidence="12 13">IS5</strain>
    </source>
</reference>
<dbReference type="PROSITE" id="PS50112">
    <property type="entry name" value="PAS"/>
    <property type="match status" value="1"/>
</dbReference>
<feature type="domain" description="PAC" evidence="10">
    <location>
        <begin position="395"/>
        <end position="447"/>
    </location>
</feature>
<evidence type="ECO:0000259" key="11">
    <source>
        <dbReference type="PROSITE" id="PS50887"/>
    </source>
</evidence>
<dbReference type="InterPro" id="IPR000014">
    <property type="entry name" value="PAS"/>
</dbReference>
<dbReference type="InterPro" id="IPR000700">
    <property type="entry name" value="PAS-assoc_C"/>
</dbReference>
<keyword evidence="4 7" id="KW-1133">Transmembrane helix</keyword>
<comment type="subcellular location">
    <subcellularLocation>
        <location evidence="1">Cell membrane</location>
        <topology evidence="1">Multi-pass membrane protein</topology>
    </subcellularLocation>
</comment>
<keyword evidence="3 7" id="KW-0812">Transmembrane</keyword>
<accession>A0A2Z6AU67</accession>
<dbReference type="SUPFAM" id="SSF55073">
    <property type="entry name" value="Nucleotide cyclase"/>
    <property type="match status" value="1"/>
</dbReference>
<dbReference type="InterPro" id="IPR001610">
    <property type="entry name" value="PAC"/>
</dbReference>
<dbReference type="NCBIfam" id="TIGR00254">
    <property type="entry name" value="GGDEF"/>
    <property type="match status" value="1"/>
</dbReference>
<dbReference type="OrthoDB" id="5333838at2"/>
<dbReference type="Pfam" id="PF05231">
    <property type="entry name" value="MASE1"/>
    <property type="match status" value="1"/>
</dbReference>
<dbReference type="InterPro" id="IPR000160">
    <property type="entry name" value="GGDEF_dom"/>
</dbReference>
<dbReference type="CDD" id="cd01949">
    <property type="entry name" value="GGDEF"/>
    <property type="match status" value="1"/>
</dbReference>
<evidence type="ECO:0000256" key="4">
    <source>
        <dbReference type="ARBA" id="ARBA00022989"/>
    </source>
</evidence>
<organism evidence="12 13">
    <name type="scientific">Desulfovibrio ferrophilus</name>
    <dbReference type="NCBI Taxonomy" id="241368"/>
    <lineage>
        <taxon>Bacteria</taxon>
        <taxon>Pseudomonadati</taxon>
        <taxon>Thermodesulfobacteriota</taxon>
        <taxon>Desulfovibrionia</taxon>
        <taxon>Desulfovibrionales</taxon>
        <taxon>Desulfovibrionaceae</taxon>
        <taxon>Desulfovibrio</taxon>
    </lineage>
</organism>
<evidence type="ECO:0000256" key="2">
    <source>
        <dbReference type="ARBA" id="ARBA00022475"/>
    </source>
</evidence>
<dbReference type="Proteomes" id="UP000269883">
    <property type="component" value="Chromosome"/>
</dbReference>
<evidence type="ECO:0000313" key="13">
    <source>
        <dbReference type="Proteomes" id="UP000269883"/>
    </source>
</evidence>
<gene>
    <name evidence="12" type="ORF">DFE_0045</name>
</gene>
<dbReference type="RefSeq" id="WP_126375584.1">
    <property type="nucleotide sequence ID" value="NZ_AP017378.1"/>
</dbReference>
<evidence type="ECO:0000256" key="7">
    <source>
        <dbReference type="SAM" id="Phobius"/>
    </source>
</evidence>
<feature type="transmembrane region" description="Helical" evidence="7">
    <location>
        <begin position="39"/>
        <end position="62"/>
    </location>
</feature>
<keyword evidence="6" id="KW-0175">Coiled coil</keyword>
<dbReference type="Gene3D" id="3.30.450.20">
    <property type="entry name" value="PAS domain"/>
    <property type="match status" value="1"/>
</dbReference>
<feature type="coiled-coil region" evidence="6">
    <location>
        <begin position="283"/>
        <end position="317"/>
    </location>
</feature>
<dbReference type="EMBL" id="AP017378">
    <property type="protein sequence ID" value="BBD06771.1"/>
    <property type="molecule type" value="Genomic_DNA"/>
</dbReference>
<feature type="transmembrane region" description="Helical" evidence="7">
    <location>
        <begin position="260"/>
        <end position="283"/>
    </location>
</feature>
<feature type="transmembrane region" description="Helical" evidence="7">
    <location>
        <begin position="112"/>
        <end position="134"/>
    </location>
</feature>
<dbReference type="Pfam" id="PF00990">
    <property type="entry name" value="GGDEF"/>
    <property type="match status" value="1"/>
</dbReference>
<dbReference type="InterPro" id="IPR043128">
    <property type="entry name" value="Rev_trsase/Diguanyl_cyclase"/>
</dbReference>
<evidence type="ECO:0000259" key="10">
    <source>
        <dbReference type="PROSITE" id="PS50113"/>
    </source>
</evidence>
<dbReference type="InterPro" id="IPR029787">
    <property type="entry name" value="Nucleotide_cyclase"/>
</dbReference>
<dbReference type="PANTHER" id="PTHR44757:SF2">
    <property type="entry name" value="BIOFILM ARCHITECTURE MAINTENANCE PROTEIN MBAA"/>
    <property type="match status" value="1"/>
</dbReference>
<dbReference type="Gene3D" id="3.30.70.270">
    <property type="match status" value="1"/>
</dbReference>
<evidence type="ECO:0000256" key="6">
    <source>
        <dbReference type="SAM" id="Coils"/>
    </source>
</evidence>
<dbReference type="PANTHER" id="PTHR44757">
    <property type="entry name" value="DIGUANYLATE CYCLASE DGCP"/>
    <property type="match status" value="1"/>
</dbReference>
<dbReference type="Pfam" id="PF13426">
    <property type="entry name" value="PAS_9"/>
    <property type="match status" value="1"/>
</dbReference>
<dbReference type="SUPFAM" id="SSF55785">
    <property type="entry name" value="PYP-like sensor domain (PAS domain)"/>
    <property type="match status" value="1"/>
</dbReference>
<dbReference type="AlphaFoldDB" id="A0A2Z6AU67"/>
<dbReference type="SMART" id="SM00086">
    <property type="entry name" value="PAC"/>
    <property type="match status" value="1"/>
</dbReference>
<evidence type="ECO:0000259" key="9">
    <source>
        <dbReference type="PROSITE" id="PS50112"/>
    </source>
</evidence>
<feature type="chain" id="PRO_5016454723" evidence="8">
    <location>
        <begin position="24"/>
        <end position="621"/>
    </location>
</feature>
<keyword evidence="13" id="KW-1185">Reference proteome</keyword>
<dbReference type="SMART" id="SM00267">
    <property type="entry name" value="GGDEF"/>
    <property type="match status" value="1"/>
</dbReference>
<dbReference type="GO" id="GO:0005886">
    <property type="term" value="C:plasma membrane"/>
    <property type="evidence" value="ECO:0007669"/>
    <property type="project" value="UniProtKB-SubCell"/>
</dbReference>
<dbReference type="PROSITE" id="PS50887">
    <property type="entry name" value="GGDEF"/>
    <property type="match status" value="1"/>
</dbReference>
<evidence type="ECO:0000256" key="8">
    <source>
        <dbReference type="SAM" id="SignalP"/>
    </source>
</evidence>
<sequence>MRFFSKYLLPGLAFFLLARAAQALAPFPDSVVPVWPAAGVGFVSFYLLGAAPAAGILIADALAAMMTGHTPSMAFLLAGGNTLCLGIGGLILRKVTGKNSFLDSLNGMLQFIFAGPVLSAFLAALLGIISLKVGSIHPLEDATLPYWTWYVSDMTGIVIVAPLVTAWTRIPLNLPPTLRSLEGVGMFACAAVLSHFVFSSEGHIIFAQYPLPFVFIPIMAWATFRTGHRIITLLLAMIFVYAVIWTMIGQGHFAKMGYPFSIHILQIFTASAAITSLIIHTMIDSLRSNEMALQRANEELEDRVKRRTRHLNKALSNLRAAEASYRTIFENAMEGIYRTDINHRFRKANQALADILGYTNPRELIEEVHDIRTFVADPADLSRFYELLATKGQVKNFESKARRRDGAEIWLSLSSHPIKDKNGKVAGIEGILQDITDRKCSEQELERRAFSDPLTGAANRHFFDHSFEKMLAQAKRTNSGLALLFLDMDNFKDINDTYGHRGGDDVLIETVTRIQSRLRDADLLARIGGDEFALLIHNTRNHKDAAQIAEDIITALGAEYAISKNPIHIGVSIGGSLYPADGQDMETLLERADEAMYRAKQRGKGQFVLWGARPDQMENIS</sequence>